<dbReference type="EMBL" id="QJSX01000003">
    <property type="protein sequence ID" value="PYE55398.1"/>
    <property type="molecule type" value="Genomic_DNA"/>
</dbReference>
<dbReference type="Pfam" id="PF04131">
    <property type="entry name" value="NanE"/>
    <property type="match status" value="1"/>
</dbReference>
<keyword evidence="5 6" id="KW-0119">Carbohydrate metabolism</keyword>
<name>A0A318SAH2_9DEIO</name>
<keyword evidence="4 6" id="KW-0413">Isomerase</keyword>
<dbReference type="InterPro" id="IPR013785">
    <property type="entry name" value="Aldolase_TIM"/>
</dbReference>
<dbReference type="CDD" id="cd04729">
    <property type="entry name" value="NanE"/>
    <property type="match status" value="1"/>
</dbReference>
<dbReference type="AlphaFoldDB" id="A0A318SAH2"/>
<keyword evidence="8" id="KW-1185">Reference proteome</keyword>
<comment type="function">
    <text evidence="2 6">Converts N-acetylmannosamine-6-phosphate (ManNAc-6-P) to N-acetylglucosamine-6-phosphate (GlcNAc-6-P).</text>
</comment>
<reference evidence="7 8" key="1">
    <citation type="submission" date="2018-06" db="EMBL/GenBank/DDBJ databases">
        <title>Genomic Encyclopedia of Type Strains, Phase IV (KMG-IV): sequencing the most valuable type-strain genomes for metagenomic binning, comparative biology and taxonomic classification.</title>
        <authorList>
            <person name="Goeker M."/>
        </authorList>
    </citation>
    <scope>NUCLEOTIDE SEQUENCE [LARGE SCALE GENOMIC DNA]</scope>
    <source>
        <strain evidence="7 8">DSM 18048</strain>
    </source>
</reference>
<evidence type="ECO:0000256" key="4">
    <source>
        <dbReference type="ARBA" id="ARBA00023235"/>
    </source>
</evidence>
<evidence type="ECO:0000313" key="8">
    <source>
        <dbReference type="Proteomes" id="UP000248326"/>
    </source>
</evidence>
<dbReference type="Proteomes" id="UP000248326">
    <property type="component" value="Unassembled WGS sequence"/>
</dbReference>
<dbReference type="SUPFAM" id="SSF51366">
    <property type="entry name" value="Ribulose-phoshate binding barrel"/>
    <property type="match status" value="1"/>
</dbReference>
<dbReference type="GO" id="GO:0006053">
    <property type="term" value="P:N-acetylmannosamine catabolic process"/>
    <property type="evidence" value="ECO:0007669"/>
    <property type="project" value="TreeGrafter"/>
</dbReference>
<protein>
    <recommendedName>
        <fullName evidence="6">Putative N-acetylmannosamine-6-phosphate 2-epimerase</fullName>
        <ecNumber evidence="6">5.1.3.9</ecNumber>
    </recommendedName>
    <alternativeName>
        <fullName evidence="6">ManNAc-6-P epimerase</fullName>
    </alternativeName>
</protein>
<comment type="catalytic activity">
    <reaction evidence="1 6">
        <text>an N-acyl-D-glucosamine 6-phosphate = an N-acyl-D-mannosamine 6-phosphate</text>
        <dbReference type="Rhea" id="RHEA:23932"/>
        <dbReference type="ChEBI" id="CHEBI:57599"/>
        <dbReference type="ChEBI" id="CHEBI:57666"/>
        <dbReference type="EC" id="5.1.3.9"/>
    </reaction>
</comment>
<comment type="similarity">
    <text evidence="6">Belongs to the NanE family.</text>
</comment>
<evidence type="ECO:0000256" key="5">
    <source>
        <dbReference type="ARBA" id="ARBA00023277"/>
    </source>
</evidence>
<dbReference type="HAMAP" id="MF_01235">
    <property type="entry name" value="ManNAc6P_epimer"/>
    <property type="match status" value="1"/>
</dbReference>
<dbReference type="FunFam" id="3.20.20.70:FF:000035">
    <property type="entry name" value="Putative N-acetylmannosamine-6-phosphate 2-epimerase"/>
    <property type="match status" value="1"/>
</dbReference>
<proteinExistence type="inferred from homology"/>
<dbReference type="GO" id="GO:0005975">
    <property type="term" value="P:carbohydrate metabolic process"/>
    <property type="evidence" value="ECO:0007669"/>
    <property type="project" value="UniProtKB-UniRule"/>
</dbReference>
<dbReference type="GO" id="GO:0005829">
    <property type="term" value="C:cytosol"/>
    <property type="evidence" value="ECO:0007669"/>
    <property type="project" value="TreeGrafter"/>
</dbReference>
<dbReference type="OrthoDB" id="9781704at2"/>
<dbReference type="GO" id="GO:0019262">
    <property type="term" value="P:N-acetylneuraminate catabolic process"/>
    <property type="evidence" value="ECO:0007669"/>
    <property type="project" value="UniProtKB-UniRule"/>
</dbReference>
<dbReference type="InterPro" id="IPR011060">
    <property type="entry name" value="RibuloseP-bd_barrel"/>
</dbReference>
<comment type="pathway">
    <text evidence="3 6">Amino-sugar metabolism; N-acetylneuraminate degradation; D-fructose 6-phosphate from N-acetylneuraminate: step 3/5.</text>
</comment>
<evidence type="ECO:0000313" key="7">
    <source>
        <dbReference type="EMBL" id="PYE55398.1"/>
    </source>
</evidence>
<evidence type="ECO:0000256" key="3">
    <source>
        <dbReference type="ARBA" id="ARBA00005081"/>
    </source>
</evidence>
<comment type="caution">
    <text evidence="7">The sequence shown here is derived from an EMBL/GenBank/DDBJ whole genome shotgun (WGS) entry which is preliminary data.</text>
</comment>
<dbReference type="PANTHER" id="PTHR36204:SF1">
    <property type="entry name" value="N-ACETYLMANNOSAMINE-6-PHOSPHATE 2-EPIMERASE-RELATED"/>
    <property type="match status" value="1"/>
</dbReference>
<evidence type="ECO:0000256" key="1">
    <source>
        <dbReference type="ARBA" id="ARBA00000056"/>
    </source>
</evidence>
<dbReference type="PANTHER" id="PTHR36204">
    <property type="entry name" value="N-ACETYLMANNOSAMINE-6-PHOSPHATE 2-EPIMERASE-RELATED"/>
    <property type="match status" value="1"/>
</dbReference>
<dbReference type="UniPathway" id="UPA00629">
    <property type="reaction ID" value="UER00682"/>
</dbReference>
<dbReference type="Gene3D" id="3.20.20.70">
    <property type="entry name" value="Aldolase class I"/>
    <property type="match status" value="1"/>
</dbReference>
<evidence type="ECO:0000256" key="6">
    <source>
        <dbReference type="HAMAP-Rule" id="MF_01235"/>
    </source>
</evidence>
<dbReference type="EC" id="5.1.3.9" evidence="6"/>
<gene>
    <name evidence="6" type="primary">nanE</name>
    <name evidence="7" type="ORF">DES52_103231</name>
</gene>
<evidence type="ECO:0000256" key="2">
    <source>
        <dbReference type="ARBA" id="ARBA00002147"/>
    </source>
</evidence>
<dbReference type="NCBIfam" id="NF002231">
    <property type="entry name" value="PRK01130.1"/>
    <property type="match status" value="1"/>
</dbReference>
<accession>A0A318SAH2</accession>
<dbReference type="InterPro" id="IPR007260">
    <property type="entry name" value="NanE"/>
</dbReference>
<organism evidence="7 8">
    <name type="scientific">Deinococcus yavapaiensis KR-236</name>
    <dbReference type="NCBI Taxonomy" id="694435"/>
    <lineage>
        <taxon>Bacteria</taxon>
        <taxon>Thermotogati</taxon>
        <taxon>Deinococcota</taxon>
        <taxon>Deinococci</taxon>
        <taxon>Deinococcales</taxon>
        <taxon>Deinococcaceae</taxon>
        <taxon>Deinococcus</taxon>
    </lineage>
</organism>
<dbReference type="RefSeq" id="WP_110885737.1">
    <property type="nucleotide sequence ID" value="NZ_QJSX01000003.1"/>
</dbReference>
<sequence>MTVAHILESLRGGLVASCQPVRGGPLDQPAHVAALALATLAGGAVALRLEGLPDLKATRPLTSAPIVGLVKRDEPGTNVYITPLLSDVRDLALAGADIIAFDATIRERPVPVERLVAAVHEHGKLVMADCSTFEEGLAAWKAGADFVGSTLSGYTPHSPALDGPDLDLVRALGKAGVRVIAEGRLHTPEDARAALHAGAYAVTVGSALTRLELMTKRFVDVLRDAPVEA</sequence>
<dbReference type="GO" id="GO:0047465">
    <property type="term" value="F:N-acylglucosamine-6-phosphate 2-epimerase activity"/>
    <property type="evidence" value="ECO:0007669"/>
    <property type="project" value="UniProtKB-EC"/>
</dbReference>